<organism evidence="2 3">
    <name type="scientific">Pseudonocardia aurantiaca</name>
    <dbReference type="NCBI Taxonomy" id="75290"/>
    <lineage>
        <taxon>Bacteria</taxon>
        <taxon>Bacillati</taxon>
        <taxon>Actinomycetota</taxon>
        <taxon>Actinomycetes</taxon>
        <taxon>Pseudonocardiales</taxon>
        <taxon>Pseudonocardiaceae</taxon>
        <taxon>Pseudonocardia</taxon>
    </lineage>
</organism>
<evidence type="ECO:0000313" key="3">
    <source>
        <dbReference type="Proteomes" id="UP001597145"/>
    </source>
</evidence>
<dbReference type="RefSeq" id="WP_343983773.1">
    <property type="nucleotide sequence ID" value="NZ_BAAAJG010000016.1"/>
</dbReference>
<evidence type="ECO:0000256" key="1">
    <source>
        <dbReference type="SAM" id="MobiDB-lite"/>
    </source>
</evidence>
<dbReference type="EMBL" id="JBHUCP010000011">
    <property type="protein sequence ID" value="MFD1531349.1"/>
    <property type="molecule type" value="Genomic_DNA"/>
</dbReference>
<reference evidence="3" key="1">
    <citation type="journal article" date="2019" name="Int. J. Syst. Evol. Microbiol.">
        <title>The Global Catalogue of Microorganisms (GCM) 10K type strain sequencing project: providing services to taxonomists for standard genome sequencing and annotation.</title>
        <authorList>
            <consortium name="The Broad Institute Genomics Platform"/>
            <consortium name="The Broad Institute Genome Sequencing Center for Infectious Disease"/>
            <person name="Wu L."/>
            <person name="Ma J."/>
        </authorList>
    </citation>
    <scope>NUCLEOTIDE SEQUENCE [LARGE SCALE GENOMIC DNA]</scope>
    <source>
        <strain evidence="3">JCM 12165</strain>
    </source>
</reference>
<feature type="compositionally biased region" description="Basic and acidic residues" evidence="1">
    <location>
        <begin position="49"/>
        <end position="68"/>
    </location>
</feature>
<feature type="region of interest" description="Disordered" evidence="1">
    <location>
        <begin position="1"/>
        <end position="20"/>
    </location>
</feature>
<feature type="region of interest" description="Disordered" evidence="1">
    <location>
        <begin position="39"/>
        <end position="89"/>
    </location>
</feature>
<keyword evidence="3" id="KW-1185">Reference proteome</keyword>
<protein>
    <submittedName>
        <fullName evidence="2">Uncharacterized protein</fullName>
    </submittedName>
</protein>
<dbReference type="Proteomes" id="UP001597145">
    <property type="component" value="Unassembled WGS sequence"/>
</dbReference>
<accession>A0ABW4FLR4</accession>
<sequence length="89" mass="9053">MAQRDYGSSGPAGAPALEDPELEAVELVAVELEAVVGDDGQAEQAMTDAARDLDAERSDGAARIDASRGSDGAVAPASGRQDAGPDVWR</sequence>
<comment type="caution">
    <text evidence="2">The sequence shown here is derived from an EMBL/GenBank/DDBJ whole genome shotgun (WGS) entry which is preliminary data.</text>
</comment>
<proteinExistence type="predicted"/>
<evidence type="ECO:0000313" key="2">
    <source>
        <dbReference type="EMBL" id="MFD1531349.1"/>
    </source>
</evidence>
<gene>
    <name evidence="2" type="ORF">ACFSCY_18075</name>
</gene>
<name>A0ABW4FLR4_9PSEU</name>